<dbReference type="InterPro" id="IPR003879">
    <property type="entry name" value="Butyrophylin_SPRY"/>
</dbReference>
<name>A0AAZ3QUY3_ONCTS</name>
<feature type="region of interest" description="Disordered" evidence="5">
    <location>
        <begin position="84"/>
        <end position="177"/>
    </location>
</feature>
<dbReference type="PROSITE" id="PS50188">
    <property type="entry name" value="B302_SPRY"/>
    <property type="match status" value="1"/>
</dbReference>
<dbReference type="PROSITE" id="PS50089">
    <property type="entry name" value="ZF_RING_2"/>
    <property type="match status" value="1"/>
</dbReference>
<dbReference type="SMART" id="SM00449">
    <property type="entry name" value="SPRY"/>
    <property type="match status" value="1"/>
</dbReference>
<keyword evidence="1" id="KW-0479">Metal-binding</keyword>
<sequence>MASGSSLPEDRFSCPICCDVFKDPVVLACGHSFCEVCQQEYWADKKPWKCPVCRRRFPVAMTQPPRNLALNDACEAFLQERRQRASSGSEIQDGSQRASSGSEIQDGSQRASSGSEIQDGSQRASSGSEIQDGSQRASSGSEIQDGSQRASSGSEIQDGRQRASSGSEIQDGRQRASSGSEVLCSLHGEKFKLFCLKDKQPICLVCRDSKVHKSHDCVPVDEVVQDLKEELHTALKPLLKNLEVFNNVKLACDKTAEHIKSQVQHTEKQMRKEFEKLHQFLRDEEAARIATLREEEEQKSQMMRKKIDEMSRKISYLSDAIGTIEEELKDEDISFLQNFRTTKERSQYTLLDPKLVSGVLIDEAKHLGNLQFRVWEKMLGILKYTPVILDPNTAHPSLSLTDDLTSVRRPGTSQQFVNNPERFMRYTNVLGSEGFSSGIHSWELEVGDHPDWVLGVAKESIDRKRQRDATPKNGMWCISQHGGKYIGGGGDIIALKRRPQRIRVQLDYNRGEVYFYDPKYMTPIYTLKVRSTERLFPYFNIGNVANGNNPGCCDNPSYGPLHAHAAVQYDGSYNTADEPHVPGKHRNPVHVCSSCSNARSLHSSVPCSACLRPHSGRSGDRGLAPDCTPLLTGPQRTATPGQRLTCLLLPTD</sequence>
<protein>
    <submittedName>
        <fullName evidence="9">Uncharacterized protein</fullName>
    </submittedName>
</protein>
<dbReference type="SUPFAM" id="SSF49899">
    <property type="entry name" value="Concanavalin A-like lectins/glucanases"/>
    <property type="match status" value="1"/>
</dbReference>
<reference evidence="9" key="2">
    <citation type="submission" date="2025-08" db="UniProtKB">
        <authorList>
            <consortium name="Ensembl"/>
        </authorList>
    </citation>
    <scope>IDENTIFICATION</scope>
</reference>
<dbReference type="Pfam" id="PF13765">
    <property type="entry name" value="PRY"/>
    <property type="match status" value="1"/>
</dbReference>
<dbReference type="InterPro" id="IPR050143">
    <property type="entry name" value="TRIM/RBCC"/>
</dbReference>
<dbReference type="Pfam" id="PF00622">
    <property type="entry name" value="SPRY"/>
    <property type="match status" value="1"/>
</dbReference>
<dbReference type="GeneTree" id="ENSGT00970000193390"/>
<reference evidence="10" key="1">
    <citation type="journal article" date="2018" name="PLoS ONE">
        <title>Chinook salmon (Oncorhynchus tshawytscha) genome and transcriptome.</title>
        <authorList>
            <person name="Christensen K.A."/>
            <person name="Leong J.S."/>
            <person name="Sakhrani D."/>
            <person name="Biagi C.A."/>
            <person name="Minkley D.R."/>
            <person name="Withler R.E."/>
            <person name="Rondeau E.B."/>
            <person name="Koop B.F."/>
            <person name="Devlin R.H."/>
        </authorList>
    </citation>
    <scope>NUCLEOTIDE SEQUENCE [LARGE SCALE GENOMIC DNA]</scope>
</reference>
<dbReference type="Proteomes" id="UP000694402">
    <property type="component" value="Unassembled WGS sequence"/>
</dbReference>
<dbReference type="InterPro" id="IPR006574">
    <property type="entry name" value="PRY"/>
</dbReference>
<dbReference type="PRINTS" id="PR01407">
    <property type="entry name" value="BUTYPHLNCDUF"/>
</dbReference>
<keyword evidence="10" id="KW-1185">Reference proteome</keyword>
<evidence type="ECO:0000259" key="8">
    <source>
        <dbReference type="PROSITE" id="PS50188"/>
    </source>
</evidence>
<evidence type="ECO:0000259" key="6">
    <source>
        <dbReference type="PROSITE" id="PS50089"/>
    </source>
</evidence>
<feature type="domain" description="B30.2/SPRY" evidence="8">
    <location>
        <begin position="367"/>
        <end position="557"/>
    </location>
</feature>
<dbReference type="SUPFAM" id="SSF57850">
    <property type="entry name" value="RING/U-box"/>
    <property type="match status" value="1"/>
</dbReference>
<evidence type="ECO:0000256" key="5">
    <source>
        <dbReference type="SAM" id="MobiDB-lite"/>
    </source>
</evidence>
<proteinExistence type="predicted"/>
<dbReference type="InterPro" id="IPR013083">
    <property type="entry name" value="Znf_RING/FYVE/PHD"/>
</dbReference>
<dbReference type="Gene3D" id="3.30.160.60">
    <property type="entry name" value="Classic Zinc Finger"/>
    <property type="match status" value="1"/>
</dbReference>
<dbReference type="Ensembl" id="ENSOTST00005129116.1">
    <property type="protein sequence ID" value="ENSOTSP00005133117.1"/>
    <property type="gene ID" value="ENSOTSG00005073631.1"/>
</dbReference>
<evidence type="ECO:0000256" key="2">
    <source>
        <dbReference type="ARBA" id="ARBA00022771"/>
    </source>
</evidence>
<dbReference type="InterPro" id="IPR000315">
    <property type="entry name" value="Znf_B-box"/>
</dbReference>
<evidence type="ECO:0000313" key="10">
    <source>
        <dbReference type="Proteomes" id="UP000694402"/>
    </source>
</evidence>
<dbReference type="PROSITE" id="PS50119">
    <property type="entry name" value="ZF_BBOX"/>
    <property type="match status" value="1"/>
</dbReference>
<feature type="domain" description="RING-type" evidence="6">
    <location>
        <begin position="14"/>
        <end position="54"/>
    </location>
</feature>
<dbReference type="InterPro" id="IPR027370">
    <property type="entry name" value="Znf-RING_euk"/>
</dbReference>
<evidence type="ECO:0000259" key="7">
    <source>
        <dbReference type="PROSITE" id="PS50119"/>
    </source>
</evidence>
<keyword evidence="2 4" id="KW-0863">Zinc-finger</keyword>
<dbReference type="Pfam" id="PF13445">
    <property type="entry name" value="zf-RING_UBOX"/>
    <property type="match status" value="1"/>
</dbReference>
<evidence type="ECO:0000256" key="4">
    <source>
        <dbReference type="PROSITE-ProRule" id="PRU00024"/>
    </source>
</evidence>
<feature type="domain" description="B box-type" evidence="7">
    <location>
        <begin position="179"/>
        <end position="220"/>
    </location>
</feature>
<dbReference type="PANTHER" id="PTHR24103">
    <property type="entry name" value="E3 UBIQUITIN-PROTEIN LIGASE TRIM"/>
    <property type="match status" value="1"/>
</dbReference>
<dbReference type="InterPro" id="IPR013320">
    <property type="entry name" value="ConA-like_dom_sf"/>
</dbReference>
<organism evidence="9 10">
    <name type="scientific">Oncorhynchus tshawytscha</name>
    <name type="common">Chinook salmon</name>
    <name type="synonym">Salmo tshawytscha</name>
    <dbReference type="NCBI Taxonomy" id="74940"/>
    <lineage>
        <taxon>Eukaryota</taxon>
        <taxon>Metazoa</taxon>
        <taxon>Chordata</taxon>
        <taxon>Craniata</taxon>
        <taxon>Vertebrata</taxon>
        <taxon>Euteleostomi</taxon>
        <taxon>Actinopterygii</taxon>
        <taxon>Neopterygii</taxon>
        <taxon>Teleostei</taxon>
        <taxon>Protacanthopterygii</taxon>
        <taxon>Salmoniformes</taxon>
        <taxon>Salmonidae</taxon>
        <taxon>Salmoninae</taxon>
        <taxon>Oncorhynchus</taxon>
    </lineage>
</organism>
<dbReference type="SMART" id="SM00589">
    <property type="entry name" value="PRY"/>
    <property type="match status" value="1"/>
</dbReference>
<reference evidence="9" key="3">
    <citation type="submission" date="2025-09" db="UniProtKB">
        <authorList>
            <consortium name="Ensembl"/>
        </authorList>
    </citation>
    <scope>IDENTIFICATION</scope>
</reference>
<accession>A0AAZ3QUY3</accession>
<dbReference type="AlphaFoldDB" id="A0AAZ3QUY3"/>
<dbReference type="InterPro" id="IPR043136">
    <property type="entry name" value="B30.2/SPRY_sf"/>
</dbReference>
<evidence type="ECO:0000256" key="1">
    <source>
        <dbReference type="ARBA" id="ARBA00022723"/>
    </source>
</evidence>
<keyword evidence="3" id="KW-0862">Zinc</keyword>
<gene>
    <name evidence="9" type="primary">LOC112220584</name>
</gene>
<dbReference type="SMART" id="SM00184">
    <property type="entry name" value="RING"/>
    <property type="match status" value="1"/>
</dbReference>
<dbReference type="GO" id="GO:0008270">
    <property type="term" value="F:zinc ion binding"/>
    <property type="evidence" value="ECO:0007669"/>
    <property type="project" value="UniProtKB-KW"/>
</dbReference>
<dbReference type="Pfam" id="PF00643">
    <property type="entry name" value="zf-B_box"/>
    <property type="match status" value="1"/>
</dbReference>
<dbReference type="Gene3D" id="2.60.120.920">
    <property type="match status" value="1"/>
</dbReference>
<feature type="compositionally biased region" description="Polar residues" evidence="5">
    <location>
        <begin position="85"/>
        <end position="155"/>
    </location>
</feature>
<dbReference type="SMART" id="SM00336">
    <property type="entry name" value="BBOX"/>
    <property type="match status" value="1"/>
</dbReference>
<dbReference type="SUPFAM" id="SSF57845">
    <property type="entry name" value="B-box zinc-binding domain"/>
    <property type="match status" value="1"/>
</dbReference>
<evidence type="ECO:0000313" key="9">
    <source>
        <dbReference type="Ensembl" id="ENSOTSP00005133117.1"/>
    </source>
</evidence>
<dbReference type="Gene3D" id="3.30.40.10">
    <property type="entry name" value="Zinc/RING finger domain, C3HC4 (zinc finger)"/>
    <property type="match status" value="1"/>
</dbReference>
<dbReference type="InterPro" id="IPR001841">
    <property type="entry name" value="Znf_RING"/>
</dbReference>
<dbReference type="InterPro" id="IPR003877">
    <property type="entry name" value="SPRY_dom"/>
</dbReference>
<dbReference type="CDD" id="cd12893">
    <property type="entry name" value="SPRY_PRY_TRIM35"/>
    <property type="match status" value="1"/>
</dbReference>
<dbReference type="CDD" id="cd22249">
    <property type="entry name" value="UDM1_RNF168_RNF169-like"/>
    <property type="match status" value="1"/>
</dbReference>
<dbReference type="InterPro" id="IPR001870">
    <property type="entry name" value="B30.2/SPRY"/>
</dbReference>
<evidence type="ECO:0000256" key="3">
    <source>
        <dbReference type="ARBA" id="ARBA00022833"/>
    </source>
</evidence>